<dbReference type="SUPFAM" id="SSF47336">
    <property type="entry name" value="ACP-like"/>
    <property type="match status" value="1"/>
</dbReference>
<dbReference type="InterPro" id="IPR020841">
    <property type="entry name" value="PKS_Beta-ketoAc_synthase_dom"/>
</dbReference>
<dbReference type="InterPro" id="IPR032088">
    <property type="entry name" value="SAT"/>
</dbReference>
<dbReference type="Proteomes" id="UP000054383">
    <property type="component" value="Unassembled WGS sequence"/>
</dbReference>
<dbReference type="Gene3D" id="3.30.70.3290">
    <property type="match status" value="1"/>
</dbReference>
<dbReference type="Pfam" id="PF16073">
    <property type="entry name" value="SAT"/>
    <property type="match status" value="1"/>
</dbReference>
<dbReference type="PROSITE" id="PS52004">
    <property type="entry name" value="KS3_2"/>
    <property type="match status" value="1"/>
</dbReference>
<dbReference type="InterPro" id="IPR016035">
    <property type="entry name" value="Acyl_Trfase/lysoPLipase"/>
</dbReference>
<dbReference type="OrthoDB" id="429813at2759"/>
<dbReference type="SUPFAM" id="SSF53474">
    <property type="entry name" value="alpha/beta-Hydrolases"/>
    <property type="match status" value="1"/>
</dbReference>
<feature type="region of interest" description="C-terminal hotdog fold" evidence="7">
    <location>
        <begin position="1424"/>
        <end position="1576"/>
    </location>
</feature>
<dbReference type="GO" id="GO:0006633">
    <property type="term" value="P:fatty acid biosynthetic process"/>
    <property type="evidence" value="ECO:0007669"/>
    <property type="project" value="InterPro"/>
</dbReference>
<dbReference type="PROSITE" id="PS00606">
    <property type="entry name" value="KS3_1"/>
    <property type="match status" value="1"/>
</dbReference>
<comment type="pathway">
    <text evidence="1">Secondary metabolite biosynthesis.</text>
</comment>
<dbReference type="PROSITE" id="PS50075">
    <property type="entry name" value="CARRIER"/>
    <property type="match status" value="1"/>
</dbReference>
<dbReference type="PROSITE" id="PS00012">
    <property type="entry name" value="PHOSPHOPANTETHEINE"/>
    <property type="match status" value="1"/>
</dbReference>
<evidence type="ECO:0000256" key="5">
    <source>
        <dbReference type="ARBA" id="ARBA00022679"/>
    </source>
</evidence>
<dbReference type="CDD" id="cd00833">
    <property type="entry name" value="PKS"/>
    <property type="match status" value="1"/>
</dbReference>
<feature type="domain" description="PKS/mFAS DH" evidence="10">
    <location>
        <begin position="1275"/>
        <end position="1576"/>
    </location>
</feature>
<dbReference type="Gene3D" id="3.10.129.110">
    <property type="entry name" value="Polyketide synthase dehydratase"/>
    <property type="match status" value="1"/>
</dbReference>
<feature type="domain" description="Ketosynthase family 3 (KS3)" evidence="9">
    <location>
        <begin position="377"/>
        <end position="800"/>
    </location>
</feature>
<dbReference type="Pfam" id="PF00109">
    <property type="entry name" value="ketoacyl-synt"/>
    <property type="match status" value="1"/>
</dbReference>
<dbReference type="Gene3D" id="3.40.47.10">
    <property type="match status" value="1"/>
</dbReference>
<dbReference type="InterPro" id="IPR049900">
    <property type="entry name" value="PKS_mFAS_DH"/>
</dbReference>
<evidence type="ECO:0000259" key="9">
    <source>
        <dbReference type="PROSITE" id="PS52004"/>
    </source>
</evidence>
<dbReference type="InterPro" id="IPR050091">
    <property type="entry name" value="PKS_NRPS_Biosynth_Enz"/>
</dbReference>
<dbReference type="Gene3D" id="3.40.366.10">
    <property type="entry name" value="Malonyl-Coenzyme A Acyl Carrier Protein, domain 2"/>
    <property type="match status" value="3"/>
</dbReference>
<dbReference type="InterPro" id="IPR014030">
    <property type="entry name" value="Ketoacyl_synth_N"/>
</dbReference>
<dbReference type="InterPro" id="IPR006162">
    <property type="entry name" value="Ppantetheine_attach_site"/>
</dbReference>
<evidence type="ECO:0000256" key="1">
    <source>
        <dbReference type="ARBA" id="ARBA00005179"/>
    </source>
</evidence>
<dbReference type="GO" id="GO:0032259">
    <property type="term" value="P:methylation"/>
    <property type="evidence" value="ECO:0007669"/>
    <property type="project" value="UniProtKB-KW"/>
</dbReference>
<evidence type="ECO:0000259" key="10">
    <source>
        <dbReference type="PROSITE" id="PS52019"/>
    </source>
</evidence>
<dbReference type="Pfam" id="PF02801">
    <property type="entry name" value="Ketoacyl-synt_C"/>
    <property type="match status" value="1"/>
</dbReference>
<keyword evidence="4" id="KW-0489">Methyltransferase</keyword>
<dbReference type="Gene3D" id="3.40.50.1820">
    <property type="entry name" value="alpha/beta hydrolase"/>
    <property type="match status" value="1"/>
</dbReference>
<dbReference type="GO" id="GO:0004312">
    <property type="term" value="F:fatty acid synthase activity"/>
    <property type="evidence" value="ECO:0007669"/>
    <property type="project" value="TreeGrafter"/>
</dbReference>
<dbReference type="PROSITE" id="PS52019">
    <property type="entry name" value="PKS_MFAS_DH"/>
    <property type="match status" value="1"/>
</dbReference>
<dbReference type="InterPro" id="IPR014031">
    <property type="entry name" value="Ketoacyl_synth_C"/>
</dbReference>
<evidence type="ECO:0000256" key="7">
    <source>
        <dbReference type="PROSITE-ProRule" id="PRU01363"/>
    </source>
</evidence>
<dbReference type="InterPro" id="IPR001375">
    <property type="entry name" value="Peptidase_S9_cat"/>
</dbReference>
<dbReference type="InterPro" id="IPR016036">
    <property type="entry name" value="Malonyl_transacylase_ACP-bd"/>
</dbReference>
<feature type="active site" description="Proton acceptor; for dehydratase activity" evidence="7">
    <location>
        <position position="1308"/>
    </location>
</feature>
<evidence type="ECO:0000256" key="2">
    <source>
        <dbReference type="ARBA" id="ARBA00022450"/>
    </source>
</evidence>
<dbReference type="Pfam" id="PF22621">
    <property type="entry name" value="CurL-like_PKS_C"/>
    <property type="match status" value="1"/>
</dbReference>
<keyword evidence="3" id="KW-0597">Phosphoprotein</keyword>
<dbReference type="STRING" id="28573.A0A0U1LUK8"/>
<dbReference type="GO" id="GO:0006508">
    <property type="term" value="P:proteolysis"/>
    <property type="evidence" value="ECO:0007669"/>
    <property type="project" value="InterPro"/>
</dbReference>
<dbReference type="InterPro" id="IPR029058">
    <property type="entry name" value="AB_hydrolase_fold"/>
</dbReference>
<dbReference type="SMART" id="SM00827">
    <property type="entry name" value="PKS_AT"/>
    <property type="match status" value="1"/>
</dbReference>
<organism evidence="11 12">
    <name type="scientific">Talaromyces islandicus</name>
    <name type="common">Penicillium islandicum</name>
    <dbReference type="NCBI Taxonomy" id="28573"/>
    <lineage>
        <taxon>Eukaryota</taxon>
        <taxon>Fungi</taxon>
        <taxon>Dikarya</taxon>
        <taxon>Ascomycota</taxon>
        <taxon>Pezizomycotina</taxon>
        <taxon>Eurotiomycetes</taxon>
        <taxon>Eurotiomycetidae</taxon>
        <taxon>Eurotiales</taxon>
        <taxon>Trichocomaceae</taxon>
        <taxon>Talaromyces</taxon>
        <taxon>Talaromyces sect. Islandici</taxon>
    </lineage>
</organism>
<dbReference type="InterPro" id="IPR013094">
    <property type="entry name" value="AB_hydrolase_3"/>
</dbReference>
<keyword evidence="6" id="KW-0511">Multifunctional enzyme</keyword>
<dbReference type="InterPro" id="IPR016039">
    <property type="entry name" value="Thiolase-like"/>
</dbReference>
<sequence>MSDLSAIVFSPQNVAPKKEHLDRIRASLNRHNTLSPLRDALLDLPKTWELFADSRPEIAALKQGKPYTNIFSKWIESGETTELEQTRSGIVTLPLLTTLHIVQYYEYLKASQIRHLELLRAIRGGVQGYCIGLMAALVVATSESETDLINNAVAAVRITLGIAAFGEIGCDSANPCSTTMAVRLRKGTEAEEIIRAFPQSYVSAISDTQSISITAHASIIPDVKSYITSLGLPVKMMHLQSNIHNPMNESLAKDLINFCNNSTELQLPDSTHLQVPVRSNRTGKNINSGSLTAEIINTVLTACCDWDTVMRHLSTDLRDSNRRSHKIAMVGVGDFVPLSSFQKNNLDVTKIDTYLVINKSSGPRSDTHVSSQEDLPSDSIAIVGAACRLPGADTLDELWELLSRGESRAEKLRESRVKIQKSFRASQDRNWINNREWLGNFIDNFEEFDHAFFGISPKEAVYMDPQQRLLLLTAFEAMDASGYLRNHHREDGDPIGCFIGASYTEYLENTAAYAPSAFAATGTIRAFLSGKISYHFGWTGPSEVIDTACSASLVAIHHACRAIQAGDCPMALAGGVNLITGVQNYMDLGKASFLSKTGQCKPFDESADGYCRGDGVGLVVLKSLREATRNRDHILGVIPATATNQGGLSPGITVPHGKAQKALYRQVLKKSGIAPEEVTYVEAHGTGTQVGDPIEIDSIREVFGGAHRSDVLTVGSLKGNVGHSETAAGVASLLKVLTMFSHRSIPPQVGFKQLNHKITPLEPSNMRIANKLLPWETTSRIACVNGYGASGSNSALLCSEWTVRHQHRQKVTTTYPVVLSANSQESLTAYADVLVSYIQKSGGTLDLADISFTLSERRKHHDIRWSTTAYDLPDLVQQLQSDMKNTPDSPVTRKRVILTFSGQAKTNIGLDPLLCETYPKFREHIECCKEILQRNGYPDITPVLYQVEPVSDVVVLQTCTFAVQYSCAQCWLDGGLQVDAVLGHSFGELTALTVSGVLSLEEGLSLVAKRASLMKTSWGCEAGTMLAVHADIEKVQRVLNIVAASSSDETLEIACYNSLNSHVIVGKKSSISKVQTVLKQDRQFYGLRSQLLDVSHGFHSAFTEPLLPHLVQYAETLTFKSPTIPLETCTELPVKEIKPEYLSRHTRCPVYFVNAVRRLEERLGPCVWVEAGWNTPIIAMTKKALARPQEHHFQHLKESPAVISNAAASLFRHGASASWWGFLSPDDSAFQHIWLPPYQFKGPRHWLPHIDRATEATNAQAMILSSEKSSILHCPPKLAAYIGPANNNSHQFQINTSTQRYMRIVSGHAVLQQPLCPVSMYMEMAVMCAELNGFKYSGKTVRFQNLVFHSGLGCSNDRDVRLTLSEKSSNSGSWKFSVYSSKRENKPSSEVKHAEGEFDTKELDFRLYEILISDRIDALRNDPTAERFMTRTAYSLFSRIVEYNHILQGISSITLGRNQAVADIQVPDTVFDKSESSVSHFMDAAAIDTFFQAVGLLINTSGGTTADEAFVAASVEKITIQPCDFLIQKRWTVYAIFSMVDDTQASGDIFVFSEQKQLVALGSGVVFSKVRVKSLARLLRGVNRDESSVVETSQVPTTIPAVEVSSHEEQTIPKVPSSASLENRNGNHNAQRKQLRELISGYTGISTRELRDDESFSSLGLDSLSVMALADDLKDTFNIDISSDALMTSDVNTLLKCATSSDENMTNDDISLPGVATPLSSTDDESGGWTNTIVKDSESKYLNDKLNVYANYTVSGTRQNPRGSTRHRVETVTYKNVDGVEIPADIFVPLEPPSQAMPIALLFHGGGYMTLSRKAIRPVQTQFLLANGVLPISFDYRLCPQVNVIDGAIADARDAYAWAIQKLPGLLAEKGVVVDTSKIVIVGWSTGGHLAMTLAWTTTAAGLPPPLAILAFYCPTFYDPSDDSLRMGKEYPSRTMSMTEISQRLEATTATGHSFSSTDNTGLGWIKPCDPRSELVLALVQEKNGVALLLDGIPAHGNSLEAPDAKKVEAISPLTQVKTGNYHTPTFFIIGDRDEIVPFHTAVNFAQSLKDHGIHHGFIAVPGAKHIHDLTLSPGSAEWDNWVLPGYNFLFDMLDRQT</sequence>
<evidence type="ECO:0000256" key="6">
    <source>
        <dbReference type="ARBA" id="ARBA00023268"/>
    </source>
</evidence>
<dbReference type="Pfam" id="PF00326">
    <property type="entry name" value="Peptidase_S9"/>
    <property type="match status" value="1"/>
</dbReference>
<keyword evidence="5" id="KW-0808">Transferase</keyword>
<dbReference type="InterPro" id="IPR042104">
    <property type="entry name" value="PKS_dehydratase_sf"/>
</dbReference>
<dbReference type="SUPFAM" id="SSF52151">
    <property type="entry name" value="FabD/lysophospholipase-like"/>
    <property type="match status" value="2"/>
</dbReference>
<protein>
    <submittedName>
        <fullName evidence="11">Conidial yellow pigment biosynthesis polyketide synthase</fullName>
    </submittedName>
</protein>
<dbReference type="SUPFAM" id="SSF53901">
    <property type="entry name" value="Thiolase-like"/>
    <property type="match status" value="1"/>
</dbReference>
<feature type="domain" description="Carrier" evidence="8">
    <location>
        <begin position="1626"/>
        <end position="1705"/>
    </location>
</feature>
<dbReference type="GO" id="GO:0008168">
    <property type="term" value="F:methyltransferase activity"/>
    <property type="evidence" value="ECO:0007669"/>
    <property type="project" value="UniProtKB-KW"/>
</dbReference>
<dbReference type="InterPro" id="IPR049551">
    <property type="entry name" value="PKS_DH_C"/>
</dbReference>
<dbReference type="OMA" id="GDPIGCF"/>
<feature type="region of interest" description="N-terminal hotdog fold" evidence="7">
    <location>
        <begin position="1275"/>
        <end position="1405"/>
    </location>
</feature>
<evidence type="ECO:0000313" key="11">
    <source>
        <dbReference type="EMBL" id="CRG86486.1"/>
    </source>
</evidence>
<evidence type="ECO:0000313" key="12">
    <source>
        <dbReference type="Proteomes" id="UP000054383"/>
    </source>
</evidence>
<dbReference type="Pfam" id="PF00550">
    <property type="entry name" value="PP-binding"/>
    <property type="match status" value="1"/>
</dbReference>
<proteinExistence type="predicted"/>
<dbReference type="Pfam" id="PF07859">
    <property type="entry name" value="Abhydrolase_3"/>
    <property type="match status" value="1"/>
</dbReference>
<dbReference type="InterPro" id="IPR018201">
    <property type="entry name" value="Ketoacyl_synth_AS"/>
</dbReference>
<dbReference type="Pfam" id="PF00698">
    <property type="entry name" value="Acyl_transf_1"/>
    <property type="match status" value="1"/>
</dbReference>
<dbReference type="SUPFAM" id="SSF55048">
    <property type="entry name" value="Probable ACP-binding domain of malonyl-CoA ACP transacylase"/>
    <property type="match status" value="1"/>
</dbReference>
<dbReference type="PANTHER" id="PTHR43775">
    <property type="entry name" value="FATTY ACID SYNTHASE"/>
    <property type="match status" value="1"/>
</dbReference>
<dbReference type="InterPro" id="IPR001227">
    <property type="entry name" value="Ac_transferase_dom_sf"/>
</dbReference>
<gene>
    <name evidence="11" type="ORF">PISL3812_03492</name>
</gene>
<reference evidence="11 12" key="1">
    <citation type="submission" date="2015-04" db="EMBL/GenBank/DDBJ databases">
        <authorList>
            <person name="Syromyatnikov M.Y."/>
            <person name="Popov V.N."/>
        </authorList>
    </citation>
    <scope>NUCLEOTIDE SEQUENCE [LARGE SCALE GENOMIC DNA]</scope>
    <source>
        <strain evidence="11">WF-38-12</strain>
    </source>
</reference>
<dbReference type="GO" id="GO:0004315">
    <property type="term" value="F:3-oxoacyl-[acyl-carrier-protein] synthase activity"/>
    <property type="evidence" value="ECO:0007669"/>
    <property type="project" value="InterPro"/>
</dbReference>
<dbReference type="Pfam" id="PF14765">
    <property type="entry name" value="PS-DH"/>
    <property type="match status" value="1"/>
</dbReference>
<evidence type="ECO:0000259" key="8">
    <source>
        <dbReference type="PROSITE" id="PS50075"/>
    </source>
</evidence>
<dbReference type="PANTHER" id="PTHR43775:SF21">
    <property type="entry name" value="NON-REDUCING POLYKETIDE SYNTHASE AUSA-RELATED"/>
    <property type="match status" value="1"/>
</dbReference>
<dbReference type="InterPro" id="IPR014043">
    <property type="entry name" value="Acyl_transferase_dom"/>
</dbReference>
<dbReference type="Gene3D" id="1.10.1200.10">
    <property type="entry name" value="ACP-like"/>
    <property type="match status" value="1"/>
</dbReference>
<evidence type="ECO:0000256" key="4">
    <source>
        <dbReference type="ARBA" id="ARBA00022603"/>
    </source>
</evidence>
<keyword evidence="2" id="KW-0596">Phosphopantetheine</keyword>
<dbReference type="InterPro" id="IPR009081">
    <property type="entry name" value="PP-bd_ACP"/>
</dbReference>
<keyword evidence="12" id="KW-1185">Reference proteome</keyword>
<name>A0A0U1LUK8_TALIS</name>
<dbReference type="InterPro" id="IPR049552">
    <property type="entry name" value="PKS_DH_N"/>
</dbReference>
<dbReference type="Pfam" id="PF21089">
    <property type="entry name" value="PKS_DH_N"/>
    <property type="match status" value="1"/>
</dbReference>
<dbReference type="EMBL" id="CVMT01000002">
    <property type="protein sequence ID" value="CRG86486.1"/>
    <property type="molecule type" value="Genomic_DNA"/>
</dbReference>
<dbReference type="GO" id="GO:0008236">
    <property type="term" value="F:serine-type peptidase activity"/>
    <property type="evidence" value="ECO:0007669"/>
    <property type="project" value="InterPro"/>
</dbReference>
<dbReference type="GO" id="GO:0044550">
    <property type="term" value="P:secondary metabolite biosynthetic process"/>
    <property type="evidence" value="ECO:0007669"/>
    <property type="project" value="TreeGrafter"/>
</dbReference>
<accession>A0A0U1LUK8</accession>
<evidence type="ECO:0000256" key="3">
    <source>
        <dbReference type="ARBA" id="ARBA00022553"/>
    </source>
</evidence>
<dbReference type="SMART" id="SM00825">
    <property type="entry name" value="PKS_KS"/>
    <property type="match status" value="1"/>
</dbReference>
<feature type="active site" description="Proton donor; for dehydratase activity" evidence="7">
    <location>
        <position position="1488"/>
    </location>
</feature>
<dbReference type="InterPro" id="IPR036736">
    <property type="entry name" value="ACP-like_sf"/>
</dbReference>